<keyword evidence="5" id="KW-0687">Ribonucleoprotein</keyword>
<evidence type="ECO:0000256" key="5">
    <source>
        <dbReference type="ARBA" id="ARBA00023274"/>
    </source>
</evidence>
<organism evidence="8 9">
    <name type="scientific">Madurella fahalii</name>
    <dbReference type="NCBI Taxonomy" id="1157608"/>
    <lineage>
        <taxon>Eukaryota</taxon>
        <taxon>Fungi</taxon>
        <taxon>Dikarya</taxon>
        <taxon>Ascomycota</taxon>
        <taxon>Pezizomycotina</taxon>
        <taxon>Sordariomycetes</taxon>
        <taxon>Sordariomycetidae</taxon>
        <taxon>Sordariales</taxon>
        <taxon>Sordariales incertae sedis</taxon>
        <taxon>Madurella</taxon>
    </lineage>
</organism>
<sequence>MRRLPRLRSPAPPGFITPSSTPSSSFRGPAAATIVSPCSGHSNTTTTTTVLPTQPTQTRYLSTTPVRRQPAPQADALPEEDYAELSVEPKPSTLAYPQSFTTAAPPSQIDDPSYKPAETAEGLEEVGGLADWWDQPAHWSHALVPTTFGRAPADKVTDPFLLQVLARRAVVEALVAVRHGRADRKRLDRIFGRVPATRKLDKIVTKPLVAGEGGEVTLADKKDWVRVWDSLCGLEEMGRREQQKEVTRAWLEEQRKKRSVEVEEGAEGVEVAGSGAQAEATTPASALKPPKTEASISPEKAEELVRSFGKGWLKAELRDPVVKFYAAKRIQQLTGHRITDAKLHTITTIGSLIQQLTEPPKPKKLAELVQSKEVFKGLSNVRVFPRRVTPIDKEKMAGRWKVIVRELEKRELPVIGTGDYGAPIEKKWIEGKV</sequence>
<evidence type="ECO:0000256" key="3">
    <source>
        <dbReference type="ARBA" id="ARBA00022980"/>
    </source>
</evidence>
<keyword evidence="9" id="KW-1185">Reference proteome</keyword>
<gene>
    <name evidence="8" type="ORF">MFIFM68171_06349</name>
</gene>
<evidence type="ECO:0000256" key="4">
    <source>
        <dbReference type="ARBA" id="ARBA00023128"/>
    </source>
</evidence>
<dbReference type="Pfam" id="PF10501">
    <property type="entry name" value="Ribosomal_L50"/>
    <property type="match status" value="1"/>
</dbReference>
<reference evidence="8 9" key="1">
    <citation type="submission" date="2024-09" db="EMBL/GenBank/DDBJ databases">
        <title>Itraconazole resistance in Madurella fahalii resulting from another homologue of gene encoding cytochrome P450 14-alpha sterol demethylase (CYP51).</title>
        <authorList>
            <person name="Yoshioka I."/>
            <person name="Fahal A.H."/>
            <person name="Kaneko S."/>
            <person name="Yaguchi T."/>
        </authorList>
    </citation>
    <scope>NUCLEOTIDE SEQUENCE [LARGE SCALE GENOMIC DNA]</scope>
    <source>
        <strain evidence="8 9">IFM 68171</strain>
    </source>
</reference>
<feature type="compositionally biased region" description="Low complexity" evidence="7">
    <location>
        <begin position="16"/>
        <end position="29"/>
    </location>
</feature>
<feature type="compositionally biased region" description="Low complexity" evidence="7">
    <location>
        <begin position="44"/>
        <end position="58"/>
    </location>
</feature>
<evidence type="ECO:0000256" key="6">
    <source>
        <dbReference type="ARBA" id="ARBA00035183"/>
    </source>
</evidence>
<protein>
    <recommendedName>
        <fullName evidence="6">Large ribosomal subunit protein mL50</fullName>
    </recommendedName>
</protein>
<dbReference type="RefSeq" id="XP_070917870.1">
    <property type="nucleotide sequence ID" value="XM_071061769.1"/>
</dbReference>
<feature type="region of interest" description="Disordered" evidence="7">
    <location>
        <begin position="1"/>
        <end position="76"/>
    </location>
</feature>
<evidence type="ECO:0000313" key="9">
    <source>
        <dbReference type="Proteomes" id="UP001628179"/>
    </source>
</evidence>
<proteinExistence type="inferred from homology"/>
<keyword evidence="3" id="KW-0689">Ribosomal protein</keyword>
<feature type="compositionally biased region" description="Low complexity" evidence="7">
    <location>
        <begin position="268"/>
        <end position="280"/>
    </location>
</feature>
<comment type="subcellular location">
    <subcellularLocation>
        <location evidence="1">Mitochondrion</location>
    </subcellularLocation>
</comment>
<evidence type="ECO:0000256" key="2">
    <source>
        <dbReference type="ARBA" id="ARBA00008860"/>
    </source>
</evidence>
<evidence type="ECO:0000313" key="8">
    <source>
        <dbReference type="EMBL" id="GAB1316139.1"/>
    </source>
</evidence>
<evidence type="ECO:0000256" key="7">
    <source>
        <dbReference type="SAM" id="MobiDB-lite"/>
    </source>
</evidence>
<accession>A0ABQ0GEP3</accession>
<dbReference type="GeneID" id="98177092"/>
<dbReference type="InterPro" id="IPR018305">
    <property type="entry name" value="Ribosomal_m50"/>
</dbReference>
<keyword evidence="4" id="KW-0496">Mitochondrion</keyword>
<dbReference type="EMBL" id="BAAFSV010000003">
    <property type="protein sequence ID" value="GAB1316139.1"/>
    <property type="molecule type" value="Genomic_DNA"/>
</dbReference>
<comment type="similarity">
    <text evidence="2">Belongs to the mitochondrion-specific ribosomal protein mL50 family.</text>
</comment>
<name>A0ABQ0GEP3_9PEZI</name>
<comment type="caution">
    <text evidence="8">The sequence shown here is derived from an EMBL/GenBank/DDBJ whole genome shotgun (WGS) entry which is preliminary data.</text>
</comment>
<feature type="region of interest" description="Disordered" evidence="7">
    <location>
        <begin position="262"/>
        <end position="299"/>
    </location>
</feature>
<evidence type="ECO:0000256" key="1">
    <source>
        <dbReference type="ARBA" id="ARBA00004173"/>
    </source>
</evidence>
<dbReference type="Proteomes" id="UP001628179">
    <property type="component" value="Unassembled WGS sequence"/>
</dbReference>